<dbReference type="InterPro" id="IPR004089">
    <property type="entry name" value="MCPsignal_dom"/>
</dbReference>
<proteinExistence type="predicted"/>
<accession>A0ABV2K737</accession>
<evidence type="ECO:0000313" key="6">
    <source>
        <dbReference type="EMBL" id="MET3655823.1"/>
    </source>
</evidence>
<feature type="transmembrane region" description="Helical" evidence="4">
    <location>
        <begin position="12"/>
        <end position="35"/>
    </location>
</feature>
<dbReference type="SUPFAM" id="SSF58104">
    <property type="entry name" value="Methyl-accepting chemotaxis protein (MCP) signaling domain"/>
    <property type="match status" value="1"/>
</dbReference>
<dbReference type="SMART" id="SM00283">
    <property type="entry name" value="MA"/>
    <property type="match status" value="1"/>
</dbReference>
<dbReference type="EMBL" id="JBEPME010000001">
    <property type="protein sequence ID" value="MET3655823.1"/>
    <property type="molecule type" value="Genomic_DNA"/>
</dbReference>
<feature type="transmembrane region" description="Helical" evidence="4">
    <location>
        <begin position="118"/>
        <end position="137"/>
    </location>
</feature>
<evidence type="ECO:0000313" key="7">
    <source>
        <dbReference type="Proteomes" id="UP001549104"/>
    </source>
</evidence>
<dbReference type="Proteomes" id="UP001549104">
    <property type="component" value="Unassembled WGS sequence"/>
</dbReference>
<gene>
    <name evidence="6" type="ORF">ABIC55_000907</name>
</gene>
<dbReference type="PROSITE" id="PS50111">
    <property type="entry name" value="CHEMOTAXIS_TRANSDUC_2"/>
    <property type="match status" value="1"/>
</dbReference>
<comment type="caution">
    <text evidence="6">The sequence shown here is derived from an EMBL/GenBank/DDBJ whole genome shotgun (WGS) entry which is preliminary data.</text>
</comment>
<feature type="coiled-coil region" evidence="3">
    <location>
        <begin position="449"/>
        <end position="479"/>
    </location>
</feature>
<evidence type="ECO:0000256" key="1">
    <source>
        <dbReference type="ARBA" id="ARBA00023224"/>
    </source>
</evidence>
<keyword evidence="4" id="KW-1133">Transmembrane helix</keyword>
<keyword evidence="4" id="KW-0472">Membrane</keyword>
<dbReference type="Pfam" id="PF00015">
    <property type="entry name" value="MCPsignal"/>
    <property type="match status" value="1"/>
</dbReference>
<feature type="transmembrane region" description="Helical" evidence="4">
    <location>
        <begin position="143"/>
        <end position="162"/>
    </location>
</feature>
<evidence type="ECO:0000256" key="4">
    <source>
        <dbReference type="SAM" id="Phobius"/>
    </source>
</evidence>
<keyword evidence="3" id="KW-0175">Coiled coil</keyword>
<sequence length="489" mass="53615">MMNITQLKREDWLRKNSIMMIGFALAAGLGLLAQLIQRSPITIQLSVAIPFALAILFYFLSKKVEVLSLLLPYLLLIMNFAIAMGVIFFSEANLGTIGIIILILVIGSIHGKMAIMAFGFALSFIAMIINNQFFIAPELVGGSGTNLLLLHFLAGLVLFLLVRQNGRMFMHVEELVELTELKVREEGALAEKLVEAVGKITSNLAYLRSNTETSATSQLEMLAAVNEVSVGSQHQADHISDIAENAEHTYESVQVIAEGLGQVVIQANEAGRKAENGTMKIAQLKESIDSFTTFFTDLNETFGILSRKIDETNLFASAIKAITEQTNLLALNASIEAARAGEQGKGFAVVAEEIRKLAGLTRETLTKIDANLIEVNNYNEIAVKKLGDGLEQVTMQTAVADESSASFIDLFETMTKLQKVLSIFIQDFGKITEDSALIQERTMDFAAIVEQSTAAVEELNATLTELTEEQQQIATYINETHEEAVRIRN</sequence>
<dbReference type="PANTHER" id="PTHR32089:SF112">
    <property type="entry name" value="LYSOZYME-LIKE PROTEIN-RELATED"/>
    <property type="match status" value="1"/>
</dbReference>
<dbReference type="RefSeq" id="WP_354312327.1">
    <property type="nucleotide sequence ID" value="NZ_JBEPME010000001.1"/>
</dbReference>
<keyword evidence="7" id="KW-1185">Reference proteome</keyword>
<feature type="transmembrane region" description="Helical" evidence="4">
    <location>
        <begin position="67"/>
        <end position="88"/>
    </location>
</feature>
<evidence type="ECO:0000256" key="2">
    <source>
        <dbReference type="PROSITE-ProRule" id="PRU00284"/>
    </source>
</evidence>
<feature type="transmembrane region" description="Helical" evidence="4">
    <location>
        <begin position="94"/>
        <end position="111"/>
    </location>
</feature>
<dbReference type="PANTHER" id="PTHR32089">
    <property type="entry name" value="METHYL-ACCEPTING CHEMOTAXIS PROTEIN MCPB"/>
    <property type="match status" value="1"/>
</dbReference>
<organism evidence="6 7">
    <name type="scientific">Sporosarcina psychrophila</name>
    <name type="common">Bacillus psychrophilus</name>
    <dbReference type="NCBI Taxonomy" id="1476"/>
    <lineage>
        <taxon>Bacteria</taxon>
        <taxon>Bacillati</taxon>
        <taxon>Bacillota</taxon>
        <taxon>Bacilli</taxon>
        <taxon>Bacillales</taxon>
        <taxon>Caryophanaceae</taxon>
        <taxon>Sporosarcina</taxon>
    </lineage>
</organism>
<reference evidence="6 7" key="1">
    <citation type="submission" date="2024-06" db="EMBL/GenBank/DDBJ databases">
        <title>Sorghum-associated microbial communities from plants grown in Nebraska, USA.</title>
        <authorList>
            <person name="Schachtman D."/>
        </authorList>
    </citation>
    <scope>NUCLEOTIDE SEQUENCE [LARGE SCALE GENOMIC DNA]</scope>
    <source>
        <strain evidence="6 7">1288</strain>
    </source>
</reference>
<feature type="domain" description="Methyl-accepting transducer" evidence="5">
    <location>
        <begin position="210"/>
        <end position="460"/>
    </location>
</feature>
<feature type="transmembrane region" description="Helical" evidence="4">
    <location>
        <begin position="41"/>
        <end position="60"/>
    </location>
</feature>
<evidence type="ECO:0000259" key="5">
    <source>
        <dbReference type="PROSITE" id="PS50111"/>
    </source>
</evidence>
<evidence type="ECO:0000256" key="3">
    <source>
        <dbReference type="SAM" id="Coils"/>
    </source>
</evidence>
<keyword evidence="4" id="KW-0812">Transmembrane</keyword>
<dbReference type="Gene3D" id="1.10.287.950">
    <property type="entry name" value="Methyl-accepting chemotaxis protein"/>
    <property type="match status" value="1"/>
</dbReference>
<name>A0ABV2K737_SPOPS</name>
<keyword evidence="1 2" id="KW-0807">Transducer</keyword>
<protein>
    <submittedName>
        <fullName evidence="6">Methyl-accepting chemotaxis protein</fullName>
    </submittedName>
</protein>